<protein>
    <submittedName>
        <fullName evidence="5">Putative PEP-CTERM system TPR-repeat lipoprotein</fullName>
    </submittedName>
</protein>
<dbReference type="SUPFAM" id="SSF48452">
    <property type="entry name" value="TPR-like"/>
    <property type="match status" value="4"/>
</dbReference>
<proteinExistence type="predicted"/>
<dbReference type="OrthoDB" id="5290951at2"/>
<evidence type="ECO:0000256" key="3">
    <source>
        <dbReference type="PROSITE-ProRule" id="PRU00339"/>
    </source>
</evidence>
<gene>
    <name evidence="5" type="ORF">IP91_03834</name>
</gene>
<keyword evidence="6" id="KW-1185">Reference proteome</keyword>
<feature type="chain" id="PRO_5021747251" evidence="4">
    <location>
        <begin position="22"/>
        <end position="925"/>
    </location>
</feature>
<dbReference type="Proteomes" id="UP000318431">
    <property type="component" value="Unassembled WGS sequence"/>
</dbReference>
<evidence type="ECO:0000256" key="2">
    <source>
        <dbReference type="ARBA" id="ARBA00022803"/>
    </source>
</evidence>
<dbReference type="InterPro" id="IPR011990">
    <property type="entry name" value="TPR-like_helical_dom_sf"/>
</dbReference>
<dbReference type="InterPro" id="IPR014266">
    <property type="entry name" value="PEP-CTERM_TPR_PrsT"/>
</dbReference>
<dbReference type="PROSITE" id="PS51257">
    <property type="entry name" value="PROKAR_LIPOPROTEIN"/>
    <property type="match status" value="1"/>
</dbReference>
<dbReference type="RefSeq" id="WP_158643172.1">
    <property type="nucleotide sequence ID" value="NZ_VLLB01000007.1"/>
</dbReference>
<dbReference type="InterPro" id="IPR006311">
    <property type="entry name" value="TAT_signal"/>
</dbReference>
<evidence type="ECO:0000313" key="6">
    <source>
        <dbReference type="Proteomes" id="UP000318431"/>
    </source>
</evidence>
<organism evidence="5 6">
    <name type="scientific">Pseudoduganella lurida</name>
    <dbReference type="NCBI Taxonomy" id="1036180"/>
    <lineage>
        <taxon>Bacteria</taxon>
        <taxon>Pseudomonadati</taxon>
        <taxon>Pseudomonadota</taxon>
        <taxon>Betaproteobacteria</taxon>
        <taxon>Burkholderiales</taxon>
        <taxon>Oxalobacteraceae</taxon>
        <taxon>Telluria group</taxon>
        <taxon>Pseudoduganella</taxon>
    </lineage>
</organism>
<dbReference type="AlphaFoldDB" id="A0A562R361"/>
<dbReference type="NCBIfam" id="TIGR02917">
    <property type="entry name" value="PEP_TPR_lipo"/>
    <property type="match status" value="1"/>
</dbReference>
<dbReference type="EMBL" id="VLLB01000007">
    <property type="protein sequence ID" value="TWI62994.1"/>
    <property type="molecule type" value="Genomic_DNA"/>
</dbReference>
<keyword evidence="5" id="KW-0449">Lipoprotein</keyword>
<dbReference type="InterPro" id="IPR019734">
    <property type="entry name" value="TPR_rpt"/>
</dbReference>
<keyword evidence="4" id="KW-0732">Signal</keyword>
<dbReference type="Pfam" id="PF13432">
    <property type="entry name" value="TPR_16"/>
    <property type="match status" value="4"/>
</dbReference>
<reference evidence="5 6" key="1">
    <citation type="journal article" date="2015" name="Stand. Genomic Sci.">
        <title>Genomic Encyclopedia of Bacterial and Archaeal Type Strains, Phase III: the genomes of soil and plant-associated and newly described type strains.</title>
        <authorList>
            <person name="Whitman W.B."/>
            <person name="Woyke T."/>
            <person name="Klenk H.P."/>
            <person name="Zhou Y."/>
            <person name="Lilburn T.G."/>
            <person name="Beck B.J."/>
            <person name="De Vos P."/>
            <person name="Vandamme P."/>
            <person name="Eisen J.A."/>
            <person name="Garrity G."/>
            <person name="Hugenholtz P."/>
            <person name="Kyrpides N.C."/>
        </authorList>
    </citation>
    <scope>NUCLEOTIDE SEQUENCE [LARGE SCALE GENOMIC DNA]</scope>
    <source>
        <strain evidence="5 6">CGMCC 1.10822</strain>
    </source>
</reference>
<dbReference type="SMART" id="SM00028">
    <property type="entry name" value="TPR"/>
    <property type="match status" value="19"/>
</dbReference>
<dbReference type="InterPro" id="IPR051012">
    <property type="entry name" value="CellSynth/LPSAsmb/PSIAsmb"/>
</dbReference>
<evidence type="ECO:0000256" key="4">
    <source>
        <dbReference type="SAM" id="SignalP"/>
    </source>
</evidence>
<dbReference type="PANTHER" id="PTHR45586">
    <property type="entry name" value="TPR REPEAT-CONTAINING PROTEIN PA4667"/>
    <property type="match status" value="1"/>
</dbReference>
<name>A0A562R361_9BURK</name>
<feature type="repeat" description="TPR" evidence="3">
    <location>
        <begin position="200"/>
        <end position="233"/>
    </location>
</feature>
<feature type="signal peptide" evidence="4">
    <location>
        <begin position="1"/>
        <end position="21"/>
    </location>
</feature>
<evidence type="ECO:0000256" key="1">
    <source>
        <dbReference type="ARBA" id="ARBA00022737"/>
    </source>
</evidence>
<keyword evidence="1" id="KW-0677">Repeat</keyword>
<feature type="repeat" description="TPR" evidence="3">
    <location>
        <begin position="608"/>
        <end position="641"/>
    </location>
</feature>
<accession>A0A562R361</accession>
<dbReference type="Pfam" id="PF14559">
    <property type="entry name" value="TPR_19"/>
    <property type="match status" value="5"/>
</dbReference>
<sequence length="925" mass="98997">MQRRTRIVRRTFHLTSGLALAALLVTGCGSKDNPDQLLAQARQYEAKGDHRAAIIQLKNALQQRPDDAAARLALGRLYGKTGDQPSAEKELRRALDLGGPRETVLPLLAKSLIAQNQAQAALDLVGAAPATAPLLSLRGDALLALKQFDASRAAYQAALQKEPNHADALNGLARHALLQNDVDGALRLADAAVVHNPADIDALLFRGDLDKAMGRIDAARATYDKALQLNPDAGTAHLQKAYLDIGQKKFDAARADLAALKKVAPRNPLAWHAQALLDFSEGRYQAALGSIQNLLKVAPDYPPAQLLAGAIQFALGSLPQAEQHLKKYLENDAGSVYARKMLASVYLGLKRPDEALGQLKNQLATSTDVALLNIGARAYMTLNRFDQAAVTYQRAVGLAPGDAPAHIGLGLAKMSQGDGAGAIGALRRGVELSPPKSVDAGIVLAMTHLELKQFDPAVAVVQDMLRRAPDNAMLHNLLGGALLGRNDRAGARAAFTRSLQLAPDFFTPAGNLGRMDLADRQPEAARQRFQAFLDRNPASVEALTALAELAQAQNRTADATALLERASAAQPALPGPGLRLAQQYLRVAEPRKALTLVRAMQVASPEDPALLDMLGRVQLANGDRAAALEAYHRMAAIQPRTAGTTARLSAAYEALGERDLAADTLRKAHAERPDDLGIVLARAAVETRRGNYDQAILFAKDVQARPASTVAGLIVEAEIRETQRQPEQAIPLYRKALQLNGDATPVRIKLANACRQAGRPDEALKLVRQWHAERPDDLALGVYLGELYAAQKQYPAAIDTFHALQRRLPDNGVVLNNLALAYQASGDARAQAAAEGALKALPDSPAVLDTLGWILVEQGEVPRGLGLLKQASAADPAAGEIRYHLAAAHARNNDKAAARRELETLLAARGDRSQAEQARALLRRL</sequence>
<evidence type="ECO:0000313" key="5">
    <source>
        <dbReference type="EMBL" id="TWI62994.1"/>
    </source>
</evidence>
<keyword evidence="2 3" id="KW-0802">TPR repeat</keyword>
<dbReference type="PROSITE" id="PS50005">
    <property type="entry name" value="TPR"/>
    <property type="match status" value="3"/>
</dbReference>
<dbReference type="Gene3D" id="1.25.40.10">
    <property type="entry name" value="Tetratricopeptide repeat domain"/>
    <property type="match status" value="3"/>
</dbReference>
<dbReference type="PANTHER" id="PTHR45586:SF14">
    <property type="entry name" value="TETRATRICOPEPTIDE TPR_2 REPEAT PROTEIN"/>
    <property type="match status" value="1"/>
</dbReference>
<feature type="repeat" description="TPR" evidence="3">
    <location>
        <begin position="369"/>
        <end position="402"/>
    </location>
</feature>
<dbReference type="PROSITE" id="PS51318">
    <property type="entry name" value="TAT"/>
    <property type="match status" value="1"/>
</dbReference>
<comment type="caution">
    <text evidence="5">The sequence shown here is derived from an EMBL/GenBank/DDBJ whole genome shotgun (WGS) entry which is preliminary data.</text>
</comment>